<evidence type="ECO:0000256" key="13">
    <source>
        <dbReference type="ARBA" id="ARBA00023180"/>
    </source>
</evidence>
<keyword evidence="6 21" id="KW-0812">Transmembrane</keyword>
<keyword evidence="11" id="KW-0333">Golgi apparatus</keyword>
<evidence type="ECO:0000256" key="14">
    <source>
        <dbReference type="ARBA" id="ARBA00038895"/>
    </source>
</evidence>
<evidence type="ECO:0000256" key="21">
    <source>
        <dbReference type="SAM" id="Phobius"/>
    </source>
</evidence>
<feature type="compositionally biased region" description="Polar residues" evidence="20">
    <location>
        <begin position="510"/>
        <end position="519"/>
    </location>
</feature>
<dbReference type="PANTHER" id="PTHR11802">
    <property type="entry name" value="SERINE PROTEASE FAMILY S10 SERINE CARBOXYPEPTIDASE"/>
    <property type="match status" value="1"/>
</dbReference>
<evidence type="ECO:0000256" key="17">
    <source>
        <dbReference type="ARBA" id="ARBA00042717"/>
    </source>
</evidence>
<evidence type="ECO:0000256" key="1">
    <source>
        <dbReference type="ARBA" id="ARBA00001003"/>
    </source>
</evidence>
<dbReference type="SUPFAM" id="SSF53474">
    <property type="entry name" value="alpha/beta-Hydrolases"/>
    <property type="match status" value="1"/>
</dbReference>
<evidence type="ECO:0000256" key="7">
    <source>
        <dbReference type="ARBA" id="ARBA00022703"/>
    </source>
</evidence>
<evidence type="ECO:0000256" key="6">
    <source>
        <dbReference type="ARBA" id="ARBA00022692"/>
    </source>
</evidence>
<keyword evidence="5" id="KW-0645">Protease</keyword>
<keyword evidence="10 21" id="KW-1133">Transmembrane helix</keyword>
<evidence type="ECO:0000256" key="12">
    <source>
        <dbReference type="ARBA" id="ARBA00023136"/>
    </source>
</evidence>
<evidence type="ECO:0000256" key="20">
    <source>
        <dbReference type="SAM" id="MobiDB-lite"/>
    </source>
</evidence>
<dbReference type="InterPro" id="IPR029058">
    <property type="entry name" value="AB_hydrolase_fold"/>
</dbReference>
<evidence type="ECO:0000313" key="22">
    <source>
        <dbReference type="EMBL" id="WFD41466.1"/>
    </source>
</evidence>
<reference evidence="22" key="1">
    <citation type="submission" date="2023-02" db="EMBL/GenBank/DDBJ databases">
        <title>Mating type loci evolution in Malassezia.</title>
        <authorList>
            <person name="Coelho M.A."/>
        </authorList>
    </citation>
    <scope>NUCLEOTIDE SEQUENCE</scope>
    <source>
        <strain evidence="22">CBS 14136</strain>
    </source>
</reference>
<keyword evidence="4 22" id="KW-0121">Carboxypeptidase</keyword>
<evidence type="ECO:0000256" key="8">
    <source>
        <dbReference type="ARBA" id="ARBA00022729"/>
    </source>
</evidence>
<evidence type="ECO:0000256" key="3">
    <source>
        <dbReference type="ARBA" id="ARBA00009431"/>
    </source>
</evidence>
<keyword evidence="12 21" id="KW-0472">Membrane</keyword>
<keyword evidence="23" id="KW-1185">Reference proteome</keyword>
<accession>A0AAF0F269</accession>
<evidence type="ECO:0000256" key="15">
    <source>
        <dbReference type="ARBA" id="ARBA00040403"/>
    </source>
</evidence>
<dbReference type="GO" id="GO:0004185">
    <property type="term" value="F:serine-type carboxypeptidase activity"/>
    <property type="evidence" value="ECO:0007669"/>
    <property type="project" value="UniProtKB-EC"/>
</dbReference>
<comment type="catalytic activity">
    <reaction evidence="19">
        <text>a monoacylglycerol + H2O = glycerol + a fatty acid + H(+)</text>
        <dbReference type="Rhea" id="RHEA:15245"/>
        <dbReference type="ChEBI" id="CHEBI:15377"/>
        <dbReference type="ChEBI" id="CHEBI:15378"/>
        <dbReference type="ChEBI" id="CHEBI:17408"/>
        <dbReference type="ChEBI" id="CHEBI:17754"/>
        <dbReference type="ChEBI" id="CHEBI:28868"/>
    </reaction>
</comment>
<evidence type="ECO:0000256" key="18">
    <source>
        <dbReference type="ARBA" id="ARBA00047591"/>
    </source>
</evidence>
<comment type="similarity">
    <text evidence="3">Belongs to the peptidase S10 family.</text>
</comment>
<evidence type="ECO:0000256" key="19">
    <source>
        <dbReference type="ARBA" id="ARBA00048461"/>
    </source>
</evidence>
<keyword evidence="9 22" id="KW-0378">Hydrolase</keyword>
<gene>
    <name evidence="22" type="primary">KEX1</name>
    <name evidence="22" type="ORF">MPSI1_000093</name>
</gene>
<keyword evidence="7" id="KW-0053">Apoptosis</keyword>
<dbReference type="GO" id="GO:0005802">
    <property type="term" value="C:trans-Golgi network"/>
    <property type="evidence" value="ECO:0007669"/>
    <property type="project" value="TreeGrafter"/>
</dbReference>
<dbReference type="Pfam" id="PF00450">
    <property type="entry name" value="Peptidase_S10"/>
    <property type="match status" value="1"/>
</dbReference>
<comment type="catalytic activity">
    <reaction evidence="1">
        <text>Preferential release of a C-terminal arginine or lysine residue.</text>
        <dbReference type="EC" id="3.4.16.6"/>
    </reaction>
</comment>
<dbReference type="PANTHER" id="PTHR11802:SF190">
    <property type="entry name" value="PHEROMONE-PROCESSING CARBOXYPEPTIDASE KEX1"/>
    <property type="match status" value="1"/>
</dbReference>
<dbReference type="GO" id="GO:0006508">
    <property type="term" value="P:proteolysis"/>
    <property type="evidence" value="ECO:0007669"/>
    <property type="project" value="UniProtKB-KW"/>
</dbReference>
<comment type="subcellular location">
    <subcellularLocation>
        <location evidence="2">Golgi apparatus</location>
        <location evidence="2">trans-Golgi network membrane</location>
        <topology evidence="2">Single-pass type I membrane protein</topology>
    </subcellularLocation>
</comment>
<sequence length="608" mass="67284">MVGTVQHNKRSFFVGALPGLPPVEPGREFLVEAGYLPARTRDGKGAVRDNAHLYFMLHRAMYKPKKRKLIVWLNGGPGCSSFDGSMMEIGAWRFENGKLGWTKLGGSWNEYADVLYVDQPVGTGFSYVQNDGYAKSLTQVGEEFLIFLRNFVSEYPEYDRQRHKDRGPGGAVDVYITGESFAGEYIPYIANSILTVGNSAPIKLAGIAIGNGDMDPKAQSGSEVDTLVDAGIWKANGPEVQEMKSTVQKCQEALAKDEIPHIRYPECDAILHKVLNISTHKRNDTEYCINSYDLRLEDTSPACGMNWPNELAATYTFLRKSEVRKALHVDQINKPEAWIECNTAVSRSLRAESRKSKASVSLLPHLLDSQLPILLFAGDKDIICNYLGLKRMVDTLEWSGKRGLDGTPLDWRINGELVGTWHADRNLTFVRVYNASHMVAYDQPLPAHDMMLRFMGVDMNLGANAAALNTSTVGLDARILVPDRGKTHIPGHATPSSRLPLSSAEKLVSPPTSTATDNKSGALADRNSHFDLWGNVFVIALVALAVAGCLLVRRRVRMRPVRYQAVEPYQAGMDVDPNAQVSVPPSMEHDMEMEPFALGDEEEVMTPK</sequence>
<evidence type="ECO:0000256" key="5">
    <source>
        <dbReference type="ARBA" id="ARBA00022670"/>
    </source>
</evidence>
<evidence type="ECO:0000256" key="11">
    <source>
        <dbReference type="ARBA" id="ARBA00023034"/>
    </source>
</evidence>
<dbReference type="PRINTS" id="PR00724">
    <property type="entry name" value="CRBOXYPTASEC"/>
</dbReference>
<evidence type="ECO:0000256" key="9">
    <source>
        <dbReference type="ARBA" id="ARBA00022801"/>
    </source>
</evidence>
<name>A0AAF0F269_9BASI</name>
<feature type="transmembrane region" description="Helical" evidence="21">
    <location>
        <begin position="532"/>
        <end position="552"/>
    </location>
</feature>
<protein>
    <recommendedName>
        <fullName evidence="16">Pheromone-processing carboxypeptidase KEX1</fullName>
        <ecNumber evidence="14">3.4.16.6</ecNumber>
    </recommendedName>
    <alternativeName>
        <fullName evidence="17">Carboxypeptidase D</fullName>
    </alternativeName>
    <alternativeName>
        <fullName evidence="15">Pheromone-processing carboxypeptidase kex1</fullName>
    </alternativeName>
</protein>
<dbReference type="EC" id="3.4.16.6" evidence="14"/>
<dbReference type="EMBL" id="CP118375">
    <property type="protein sequence ID" value="WFD41466.1"/>
    <property type="molecule type" value="Genomic_DNA"/>
</dbReference>
<evidence type="ECO:0000256" key="16">
    <source>
        <dbReference type="ARBA" id="ARBA00040628"/>
    </source>
</evidence>
<evidence type="ECO:0000313" key="23">
    <source>
        <dbReference type="Proteomes" id="UP001214628"/>
    </source>
</evidence>
<organism evidence="22 23">
    <name type="scientific">Malassezia psittaci</name>
    <dbReference type="NCBI Taxonomy" id="1821823"/>
    <lineage>
        <taxon>Eukaryota</taxon>
        <taxon>Fungi</taxon>
        <taxon>Dikarya</taxon>
        <taxon>Basidiomycota</taxon>
        <taxon>Ustilaginomycotina</taxon>
        <taxon>Malasseziomycetes</taxon>
        <taxon>Malasseziales</taxon>
        <taxon>Malasseziaceae</taxon>
        <taxon>Malassezia</taxon>
    </lineage>
</organism>
<comment type="catalytic activity">
    <reaction evidence="18">
        <text>a diacylglycerol + H2O = a monoacylglycerol + a fatty acid + H(+)</text>
        <dbReference type="Rhea" id="RHEA:32731"/>
        <dbReference type="ChEBI" id="CHEBI:15377"/>
        <dbReference type="ChEBI" id="CHEBI:15378"/>
        <dbReference type="ChEBI" id="CHEBI:17408"/>
        <dbReference type="ChEBI" id="CHEBI:18035"/>
        <dbReference type="ChEBI" id="CHEBI:28868"/>
    </reaction>
</comment>
<proteinExistence type="inferred from homology"/>
<feature type="region of interest" description="Disordered" evidence="20">
    <location>
        <begin position="486"/>
        <end position="520"/>
    </location>
</feature>
<dbReference type="GO" id="GO:0006915">
    <property type="term" value="P:apoptotic process"/>
    <property type="evidence" value="ECO:0007669"/>
    <property type="project" value="UniProtKB-KW"/>
</dbReference>
<dbReference type="Proteomes" id="UP001214628">
    <property type="component" value="Chromosome 1"/>
</dbReference>
<evidence type="ECO:0000256" key="4">
    <source>
        <dbReference type="ARBA" id="ARBA00022645"/>
    </source>
</evidence>
<keyword evidence="8" id="KW-0732">Signal</keyword>
<dbReference type="AlphaFoldDB" id="A0AAF0F269"/>
<keyword evidence="13" id="KW-0325">Glycoprotein</keyword>
<evidence type="ECO:0000256" key="2">
    <source>
        <dbReference type="ARBA" id="ARBA00004393"/>
    </source>
</evidence>
<dbReference type="InterPro" id="IPR001563">
    <property type="entry name" value="Peptidase_S10"/>
</dbReference>
<evidence type="ECO:0000256" key="10">
    <source>
        <dbReference type="ARBA" id="ARBA00022989"/>
    </source>
</evidence>
<dbReference type="Gene3D" id="3.40.50.1820">
    <property type="entry name" value="alpha/beta hydrolase"/>
    <property type="match status" value="1"/>
</dbReference>